<dbReference type="EMBL" id="CM046388">
    <property type="protein sequence ID" value="KAI8570380.1"/>
    <property type="molecule type" value="Genomic_DNA"/>
</dbReference>
<accession>A0ACC0PXG2</accession>
<sequence length="1236" mass="136849">MALFRKLFFRKPPDGLLDISERVYVFDCCVTTDAEEEIDYKVYIGRIIGQLRENYPDASMLVFNFREGETESQVANALSEYDMTIMDYPRHYEGCPLLSMEMIHHFLRSGESWLSLGQQNVLLMHCERGGWPVLAFMLAALLIYRKLYTGEQKTLDMIYKQAPRELLHLLSPLNPLPSQLRYLQYVSRRNVASEWPPLDRALTLDCVIIRLIPNFDGEGGCRPIFRVYGQDPLHVPDRTPKVLFSSPKKSKTVRHYKQAECELVKIDINCQIQGDVVLECISLNDDMEREEMMFRVMFNTAFIRSNILIVNRDEIDIVWDAKDQFPKDFRAEVLFSDMDASASVVPVNLSCFEDKDGLPVEAFAKVREIFSNVDWLGPKTDAALNVLHQITASNIAQEKPDTYSDPHQNAEVITLSHAASPEKQQEKQRSAPFGSYTEGSPKLASEDQPGPSSKLSPDRGEQNDEPDFLAISPQTPPPAPPLRPFISDSNGERNASPSSPLAPLHFSSSHLTHHSLSKQSETSLEGSRSCLVTSDNLSCPQSSPCEALDIASSTPPLAAVPWKENSAIQAKPPPPPPPPPPTAPPSSTLPSKISSLDTGRTLQPPPPTTPPPPRTQLLKDTAATTGPCPPKRPPQNPPPPFSAMPLRGNQGVKIGSPSPPTPPPPPTPPVKDNSTIRGGPPPPPCPPLPSRQAAGSTTSPSVPSPPPPPTPSFSSKTLERSPQNSSSVPSAPPPPVPSIKGSNAEKGLSRSLSLAPPTPAPPFSSPSSAKGRGLSRTISSRSNQMKKLKPLHWLKLTRAVQGSLWAEAQKSGEASMAPEIDMSELESLFSAAVPNPDQEGSGRRSGSRSSLVQKPEKVQLIEHRRAYNCEIMLSKVKVPLHQLMFFIFTIFFTGTLLCICLAMGNLYLMHSLIVDTQSSVLALEDSALDVDQVDNLIKFCPTKEEMELLKGYNGEKEKLGKCEQVSGVEVFNHLLLFCESEQFFLELMQVPRTESKLRVFSFKMQFGSQIRNSVKFKRVMQTILSLGNALNQGTARGSAIGFRLDSLLKLTETRARNNKMTLMHYLCKVLADKLPELIDYSKDLASLEPASKIQLKYLAEEMQAVSKGLEKVVQELSESENDGPVSEEFRKTLKGFLSFAEGEVRSLALLYSGVGRNVDALILYFGEDPSRCTFEQVVSTLLNFVRMFYRAHEENCKQLELDKKKADKEAESDKLKTHGPLKISEHLLHSQIKSLQ</sequence>
<evidence type="ECO:0000313" key="2">
    <source>
        <dbReference type="Proteomes" id="UP001062846"/>
    </source>
</evidence>
<organism evidence="1 2">
    <name type="scientific">Rhododendron molle</name>
    <name type="common">Chinese azalea</name>
    <name type="synonym">Azalea mollis</name>
    <dbReference type="NCBI Taxonomy" id="49168"/>
    <lineage>
        <taxon>Eukaryota</taxon>
        <taxon>Viridiplantae</taxon>
        <taxon>Streptophyta</taxon>
        <taxon>Embryophyta</taxon>
        <taxon>Tracheophyta</taxon>
        <taxon>Spermatophyta</taxon>
        <taxon>Magnoliopsida</taxon>
        <taxon>eudicotyledons</taxon>
        <taxon>Gunneridae</taxon>
        <taxon>Pentapetalae</taxon>
        <taxon>asterids</taxon>
        <taxon>Ericales</taxon>
        <taxon>Ericaceae</taxon>
        <taxon>Ericoideae</taxon>
        <taxon>Rhodoreae</taxon>
        <taxon>Rhododendron</taxon>
    </lineage>
</organism>
<comment type="caution">
    <text evidence="1">The sequence shown here is derived from an EMBL/GenBank/DDBJ whole genome shotgun (WGS) entry which is preliminary data.</text>
</comment>
<gene>
    <name evidence="1" type="ORF">RHMOL_Rhmol01G0029500</name>
</gene>
<reference evidence="1" key="1">
    <citation type="submission" date="2022-02" db="EMBL/GenBank/DDBJ databases">
        <title>Plant Genome Project.</title>
        <authorList>
            <person name="Zhang R.-G."/>
        </authorList>
    </citation>
    <scope>NUCLEOTIDE SEQUENCE</scope>
    <source>
        <strain evidence="1">AT1</strain>
    </source>
</reference>
<dbReference type="Proteomes" id="UP001062846">
    <property type="component" value="Chromosome 1"/>
</dbReference>
<proteinExistence type="predicted"/>
<evidence type="ECO:0000313" key="1">
    <source>
        <dbReference type="EMBL" id="KAI8570380.1"/>
    </source>
</evidence>
<keyword evidence="2" id="KW-1185">Reference proteome</keyword>
<name>A0ACC0PXG2_RHOML</name>
<protein>
    <submittedName>
        <fullName evidence="1">Uncharacterized protein</fullName>
    </submittedName>
</protein>